<comment type="caution">
    <text evidence="1">The sequence shown here is derived from an EMBL/GenBank/DDBJ whole genome shotgun (WGS) entry which is preliminary data.</text>
</comment>
<dbReference type="EMBL" id="CAJMWS010000303">
    <property type="protein sequence ID" value="CAE6401728.1"/>
    <property type="molecule type" value="Genomic_DNA"/>
</dbReference>
<dbReference type="Proteomes" id="UP000663846">
    <property type="component" value="Unassembled WGS sequence"/>
</dbReference>
<proteinExistence type="predicted"/>
<name>A0A8H2WPI2_9AGAM</name>
<feature type="non-terminal residue" evidence="1">
    <location>
        <position position="1"/>
    </location>
</feature>
<accession>A0A8H2WPI2</accession>
<reference evidence="1" key="1">
    <citation type="submission" date="2021-01" db="EMBL/GenBank/DDBJ databases">
        <authorList>
            <person name="Kaushik A."/>
        </authorList>
    </citation>
    <scope>NUCLEOTIDE SEQUENCE</scope>
    <source>
        <strain evidence="1">AG1-1C</strain>
    </source>
</reference>
<dbReference type="AlphaFoldDB" id="A0A8H2WPI2"/>
<evidence type="ECO:0000313" key="1">
    <source>
        <dbReference type="EMBL" id="CAE6401728.1"/>
    </source>
</evidence>
<evidence type="ECO:0000313" key="2">
    <source>
        <dbReference type="Proteomes" id="UP000663846"/>
    </source>
</evidence>
<organism evidence="1 2">
    <name type="scientific">Rhizoctonia solani</name>
    <dbReference type="NCBI Taxonomy" id="456999"/>
    <lineage>
        <taxon>Eukaryota</taxon>
        <taxon>Fungi</taxon>
        <taxon>Dikarya</taxon>
        <taxon>Basidiomycota</taxon>
        <taxon>Agaricomycotina</taxon>
        <taxon>Agaricomycetes</taxon>
        <taxon>Cantharellales</taxon>
        <taxon>Ceratobasidiaceae</taxon>
        <taxon>Rhizoctonia</taxon>
    </lineage>
</organism>
<protein>
    <submittedName>
        <fullName evidence="1">Uncharacterized protein</fullName>
    </submittedName>
</protein>
<sequence length="183" mass="20754">FSLRGGLGAHEQPFVLAQYQLQHPIADYLAHLSDTRLRPGRTNRRIRNIQHNPIPLFLLSEPSRSLEFPKLRKRVPPKMSCYGGLSQERCWRSHVFQRGLELGCEHHDGYITGRGKDAYSLEIRIVAPDFFGPYLLSRVNRRLVNFVAYSGGDHSQQSDVDDPSVIVSRLVSLTLTGQLFEGA</sequence>
<gene>
    <name evidence="1" type="ORF">RDB_LOCUS55899</name>
</gene>